<keyword evidence="2" id="KW-1185">Reference proteome</keyword>
<comment type="caution">
    <text evidence="1">The sequence shown here is derived from an EMBL/GenBank/DDBJ whole genome shotgun (WGS) entry which is preliminary data.</text>
</comment>
<dbReference type="EMBL" id="LXQA010055876">
    <property type="protein sequence ID" value="MCI04589.1"/>
    <property type="molecule type" value="Genomic_DNA"/>
</dbReference>
<name>A0A392NZJ4_9FABA</name>
<dbReference type="Proteomes" id="UP000265520">
    <property type="component" value="Unassembled WGS sequence"/>
</dbReference>
<organism evidence="1 2">
    <name type="scientific">Trifolium medium</name>
    <dbReference type="NCBI Taxonomy" id="97028"/>
    <lineage>
        <taxon>Eukaryota</taxon>
        <taxon>Viridiplantae</taxon>
        <taxon>Streptophyta</taxon>
        <taxon>Embryophyta</taxon>
        <taxon>Tracheophyta</taxon>
        <taxon>Spermatophyta</taxon>
        <taxon>Magnoliopsida</taxon>
        <taxon>eudicotyledons</taxon>
        <taxon>Gunneridae</taxon>
        <taxon>Pentapetalae</taxon>
        <taxon>rosids</taxon>
        <taxon>fabids</taxon>
        <taxon>Fabales</taxon>
        <taxon>Fabaceae</taxon>
        <taxon>Papilionoideae</taxon>
        <taxon>50 kb inversion clade</taxon>
        <taxon>NPAAA clade</taxon>
        <taxon>Hologalegina</taxon>
        <taxon>IRL clade</taxon>
        <taxon>Trifolieae</taxon>
        <taxon>Trifolium</taxon>
    </lineage>
</organism>
<feature type="non-terminal residue" evidence="1">
    <location>
        <position position="33"/>
    </location>
</feature>
<protein>
    <submittedName>
        <fullName evidence="1">Uncharacterized protein</fullName>
    </submittedName>
</protein>
<accession>A0A392NZJ4</accession>
<gene>
    <name evidence="1" type="ORF">A2U01_0025636</name>
</gene>
<reference evidence="1 2" key="1">
    <citation type="journal article" date="2018" name="Front. Plant Sci.">
        <title>Red Clover (Trifolium pratense) and Zigzag Clover (T. medium) - A Picture of Genomic Similarities and Differences.</title>
        <authorList>
            <person name="Dluhosova J."/>
            <person name="Istvanek J."/>
            <person name="Nedelnik J."/>
            <person name="Repkova J."/>
        </authorList>
    </citation>
    <scope>NUCLEOTIDE SEQUENCE [LARGE SCALE GENOMIC DNA]</scope>
    <source>
        <strain evidence="2">cv. 10/8</strain>
        <tissue evidence="1">Leaf</tissue>
    </source>
</reference>
<evidence type="ECO:0000313" key="2">
    <source>
        <dbReference type="Proteomes" id="UP000265520"/>
    </source>
</evidence>
<proteinExistence type="predicted"/>
<sequence length="33" mass="3737">MSRNLFHRFIFPPPPPHTLPPPITVAPPSTFNL</sequence>
<evidence type="ECO:0000313" key="1">
    <source>
        <dbReference type="EMBL" id="MCI04589.1"/>
    </source>
</evidence>
<dbReference type="AlphaFoldDB" id="A0A392NZJ4"/>